<gene>
    <name evidence="2" type="ORF">JDW19_20320</name>
</gene>
<dbReference type="Gene3D" id="2.20.130.10">
    <property type="entry name" value="CAC2371-like domains"/>
    <property type="match status" value="1"/>
</dbReference>
<protein>
    <submittedName>
        <fullName evidence="2">Class I SAM-dependent methyltransferase</fullName>
    </submittedName>
</protein>
<dbReference type="GO" id="GO:0008168">
    <property type="term" value="F:methyltransferase activity"/>
    <property type="evidence" value="ECO:0007669"/>
    <property type="project" value="UniProtKB-KW"/>
</dbReference>
<dbReference type="EMBL" id="JAEHFQ010000013">
    <property type="protein sequence ID" value="MBM0635457.1"/>
    <property type="molecule type" value="Genomic_DNA"/>
</dbReference>
<comment type="caution">
    <text evidence="2">The sequence shown here is derived from an EMBL/GenBank/DDBJ whole genome shotgun (WGS) entry which is preliminary data.</text>
</comment>
<dbReference type="GO" id="GO:0032259">
    <property type="term" value="P:methylation"/>
    <property type="evidence" value="ECO:0007669"/>
    <property type="project" value="UniProtKB-KW"/>
</dbReference>
<dbReference type="RefSeq" id="WP_165150037.1">
    <property type="nucleotide sequence ID" value="NZ_JAEHFQ010000013.1"/>
</dbReference>
<feature type="domain" description="Methyltransferase" evidence="1">
    <location>
        <begin position="34"/>
        <end position="124"/>
    </location>
</feature>
<dbReference type="Pfam" id="PF13649">
    <property type="entry name" value="Methyltransf_25"/>
    <property type="match status" value="1"/>
</dbReference>
<proteinExistence type="predicted"/>
<name>A0A8I1LX21_PAEPO</name>
<dbReference type="AlphaFoldDB" id="A0A8I1LX21"/>
<keyword evidence="2" id="KW-0808">Transferase</keyword>
<dbReference type="Gene3D" id="3.40.50.150">
    <property type="entry name" value="Vaccinia Virus protein VP39"/>
    <property type="match status" value="1"/>
</dbReference>
<accession>A0A8I1LX21</accession>
<dbReference type="InterPro" id="IPR041698">
    <property type="entry name" value="Methyltransf_25"/>
</dbReference>
<evidence type="ECO:0000313" key="3">
    <source>
        <dbReference type="Proteomes" id="UP000650605"/>
    </source>
</evidence>
<dbReference type="SUPFAM" id="SSF53335">
    <property type="entry name" value="S-adenosyl-L-methionine-dependent methyltransferases"/>
    <property type="match status" value="1"/>
</dbReference>
<dbReference type="InterPro" id="IPR029063">
    <property type="entry name" value="SAM-dependent_MTases_sf"/>
</dbReference>
<dbReference type="Proteomes" id="UP000650605">
    <property type="component" value="Unassembled WGS sequence"/>
</dbReference>
<organism evidence="2 3">
    <name type="scientific">Paenibacillus polymyxa</name>
    <name type="common">Bacillus polymyxa</name>
    <dbReference type="NCBI Taxonomy" id="1406"/>
    <lineage>
        <taxon>Bacteria</taxon>
        <taxon>Bacillati</taxon>
        <taxon>Bacillota</taxon>
        <taxon>Bacilli</taxon>
        <taxon>Bacillales</taxon>
        <taxon>Paenibacillaceae</taxon>
        <taxon>Paenibacillus</taxon>
    </lineage>
</organism>
<dbReference type="CDD" id="cd02440">
    <property type="entry name" value="AdoMet_MTases"/>
    <property type="match status" value="1"/>
</dbReference>
<keyword evidence="2" id="KW-0489">Methyltransferase</keyword>
<evidence type="ECO:0000313" key="2">
    <source>
        <dbReference type="EMBL" id="MBM0635457.1"/>
    </source>
</evidence>
<reference evidence="2" key="1">
    <citation type="submission" date="2020-12" db="EMBL/GenBank/DDBJ databases">
        <title>Paenibacillus polymyxa LMG 27872: a double-edged sword.</title>
        <authorList>
            <person name="Langendries S."/>
            <person name="Garcia Mendez S."/>
            <person name="Beirinckx S."/>
            <person name="Viaene T."/>
            <person name="Baeyen S."/>
            <person name="Goeminne G."/>
            <person name="Willems A."/>
            <person name="Debode J."/>
            <person name="Goormachtig S."/>
        </authorList>
    </citation>
    <scope>NUCLEOTIDE SEQUENCE</scope>
    <source>
        <strain evidence="2">LMG 27872</strain>
    </source>
</reference>
<sequence>METDELIFDFLGPDTIEMQKFIGDVWPEKIHARVLDLASGSGEHLFGFINKSIESVTVVDRSPESLQLLLNKHNNHGNMINTVCSDLNDWSCPQKFDIVHIGDNSIQMFPAYKNQFDIFRVIASSLSAEGVGMVNVTPVTEHQIMEYGGAPKVIKSLTIDGEAFEVYGEVKIDVFNQILMMYFTVYKNENETSRCTCRCRMLLKHEIEEMAKAAGLKIVQVKQQKLKRGNDSYYYLLQLNQ</sequence>
<evidence type="ECO:0000259" key="1">
    <source>
        <dbReference type="Pfam" id="PF13649"/>
    </source>
</evidence>